<reference evidence="5 6" key="1">
    <citation type="submission" date="2023-12" db="EMBL/GenBank/DDBJ databases">
        <title>A high-quality genome assembly for Dillenia turbinata (Dilleniales).</title>
        <authorList>
            <person name="Chanderbali A."/>
        </authorList>
    </citation>
    <scope>NUCLEOTIDE SEQUENCE [LARGE SCALE GENOMIC DNA]</scope>
    <source>
        <strain evidence="5">LSX21</strain>
        <tissue evidence="5">Leaf</tissue>
    </source>
</reference>
<name>A0AAN8UQ25_9MAGN</name>
<evidence type="ECO:0000256" key="1">
    <source>
        <dbReference type="ARBA" id="ARBA00022723"/>
    </source>
</evidence>
<sequence length="273" mass="31053">MHRIKALLRIKLNTHAVIEPFVIATNRQLSVLHPINKLLHPHFRDTMNINAQARQILINAGGVLEKTIFPAKFAMEMSSMVYKSWVFTEQALPADLLKRGMAVPDLSYPHGLRLVKEDYPFASAIETWVTEYCSSYFSTDNLVQSDSEPQSWWTELPRPMNRADLIQTCTIIIWVAIALHAAINFGQYPYAGYLPNRPTISRCFMLEAGTPEYADLEADPDRVFLKTITSQLQTLIGVSLIEILSRHSTDEIYLVQTDNPLWTSDAEPLEAFE</sequence>
<dbReference type="GO" id="GO:0046872">
    <property type="term" value="F:metal ion binding"/>
    <property type="evidence" value="ECO:0007669"/>
    <property type="project" value="UniProtKB-KW"/>
</dbReference>
<dbReference type="Gene3D" id="1.20.245.10">
    <property type="entry name" value="Lipoxygenase-1, Domain 5"/>
    <property type="match status" value="1"/>
</dbReference>
<dbReference type="EMBL" id="JBAMMX010000026">
    <property type="protein sequence ID" value="KAK6913917.1"/>
    <property type="molecule type" value="Genomic_DNA"/>
</dbReference>
<evidence type="ECO:0000259" key="4">
    <source>
        <dbReference type="PROSITE" id="PS51393"/>
    </source>
</evidence>
<organism evidence="5 6">
    <name type="scientific">Dillenia turbinata</name>
    <dbReference type="NCBI Taxonomy" id="194707"/>
    <lineage>
        <taxon>Eukaryota</taxon>
        <taxon>Viridiplantae</taxon>
        <taxon>Streptophyta</taxon>
        <taxon>Embryophyta</taxon>
        <taxon>Tracheophyta</taxon>
        <taxon>Spermatophyta</taxon>
        <taxon>Magnoliopsida</taxon>
        <taxon>eudicotyledons</taxon>
        <taxon>Gunneridae</taxon>
        <taxon>Pentapetalae</taxon>
        <taxon>Dilleniales</taxon>
        <taxon>Dilleniaceae</taxon>
        <taxon>Dillenia</taxon>
    </lineage>
</organism>
<keyword evidence="2" id="KW-0223">Dioxygenase</keyword>
<proteinExistence type="predicted"/>
<evidence type="ECO:0000256" key="3">
    <source>
        <dbReference type="ARBA" id="ARBA00023002"/>
    </source>
</evidence>
<dbReference type="InterPro" id="IPR036226">
    <property type="entry name" value="LipOase_C_sf"/>
</dbReference>
<dbReference type="PROSITE" id="PS51393">
    <property type="entry name" value="LIPOXYGENASE_3"/>
    <property type="match status" value="1"/>
</dbReference>
<evidence type="ECO:0000256" key="2">
    <source>
        <dbReference type="ARBA" id="ARBA00022964"/>
    </source>
</evidence>
<dbReference type="Pfam" id="PF00305">
    <property type="entry name" value="Lipoxygenase"/>
    <property type="match status" value="1"/>
</dbReference>
<dbReference type="AlphaFoldDB" id="A0AAN8UQ25"/>
<feature type="domain" description="Lipoxygenase" evidence="4">
    <location>
        <begin position="1"/>
        <end position="273"/>
    </location>
</feature>
<dbReference type="InterPro" id="IPR020834">
    <property type="entry name" value="LipOase_CS"/>
</dbReference>
<keyword evidence="3" id="KW-0560">Oxidoreductase</keyword>
<dbReference type="InterPro" id="IPR013819">
    <property type="entry name" value="LipOase_C"/>
</dbReference>
<keyword evidence="6" id="KW-1185">Reference proteome</keyword>
<gene>
    <name evidence="5" type="ORF">RJ641_021238</name>
</gene>
<dbReference type="PROSITE" id="PS00081">
    <property type="entry name" value="LIPOXYGENASE_2"/>
    <property type="match status" value="1"/>
</dbReference>
<comment type="caution">
    <text evidence="5">The sequence shown here is derived from an EMBL/GenBank/DDBJ whole genome shotgun (WGS) entry which is preliminary data.</text>
</comment>
<evidence type="ECO:0000313" key="6">
    <source>
        <dbReference type="Proteomes" id="UP001370490"/>
    </source>
</evidence>
<dbReference type="SUPFAM" id="SSF48484">
    <property type="entry name" value="Lipoxigenase"/>
    <property type="match status" value="1"/>
</dbReference>
<dbReference type="InterPro" id="IPR000907">
    <property type="entry name" value="LipOase"/>
</dbReference>
<evidence type="ECO:0000313" key="5">
    <source>
        <dbReference type="EMBL" id="KAK6913917.1"/>
    </source>
</evidence>
<dbReference type="GO" id="GO:0034440">
    <property type="term" value="P:lipid oxidation"/>
    <property type="evidence" value="ECO:0007669"/>
    <property type="project" value="InterPro"/>
</dbReference>
<accession>A0AAN8UQ25</accession>
<dbReference type="Proteomes" id="UP001370490">
    <property type="component" value="Unassembled WGS sequence"/>
</dbReference>
<dbReference type="PANTHER" id="PTHR11771">
    <property type="entry name" value="LIPOXYGENASE"/>
    <property type="match status" value="1"/>
</dbReference>
<keyword evidence="1" id="KW-0479">Metal-binding</keyword>
<dbReference type="GO" id="GO:0016702">
    <property type="term" value="F:oxidoreductase activity, acting on single donors with incorporation of molecular oxygen, incorporation of two atoms of oxygen"/>
    <property type="evidence" value="ECO:0007669"/>
    <property type="project" value="InterPro"/>
</dbReference>
<protein>
    <submittedName>
        <fullName evidence="5">Lipoxygenase, C-terminal</fullName>
    </submittedName>
</protein>
<dbReference type="PRINTS" id="PR00087">
    <property type="entry name" value="LIPOXYGENASE"/>
</dbReference>